<dbReference type="Proteomes" id="UP001243420">
    <property type="component" value="Chromosome"/>
</dbReference>
<organism evidence="1 2">
    <name type="scientific">Jannaschia ovalis</name>
    <dbReference type="NCBI Taxonomy" id="3038773"/>
    <lineage>
        <taxon>Bacteria</taxon>
        <taxon>Pseudomonadati</taxon>
        <taxon>Pseudomonadota</taxon>
        <taxon>Alphaproteobacteria</taxon>
        <taxon>Rhodobacterales</taxon>
        <taxon>Roseobacteraceae</taxon>
        <taxon>Jannaschia</taxon>
    </lineage>
</organism>
<name>A0ABY8LA11_9RHOB</name>
<sequence length="54" mass="5776">MKTIERIKRAVWTHRATYAGLALAYGAGCLGLIDKATVSQIATACYVALVVQAH</sequence>
<gene>
    <name evidence="1" type="ORF">P8627_13965</name>
</gene>
<evidence type="ECO:0000313" key="2">
    <source>
        <dbReference type="Proteomes" id="UP001243420"/>
    </source>
</evidence>
<evidence type="ECO:0000313" key="1">
    <source>
        <dbReference type="EMBL" id="WGH78124.1"/>
    </source>
</evidence>
<dbReference type="EMBL" id="CP122537">
    <property type="protein sequence ID" value="WGH78124.1"/>
    <property type="molecule type" value="Genomic_DNA"/>
</dbReference>
<accession>A0ABY8LA11</accession>
<protein>
    <recommendedName>
        <fullName evidence="3">Lipoprotein</fullName>
    </recommendedName>
</protein>
<proteinExistence type="predicted"/>
<evidence type="ECO:0008006" key="3">
    <source>
        <dbReference type="Google" id="ProtNLM"/>
    </source>
</evidence>
<keyword evidence="2" id="KW-1185">Reference proteome</keyword>
<dbReference type="RefSeq" id="WP_279964815.1">
    <property type="nucleotide sequence ID" value="NZ_CP122537.1"/>
</dbReference>
<reference evidence="1 2" key="1">
    <citation type="submission" date="2023-04" db="EMBL/GenBank/DDBJ databases">
        <title>Jannaschia ovalis sp. nov., a marine bacterium isolated from sea tidal flat.</title>
        <authorList>
            <person name="Kwon D.Y."/>
            <person name="Kim J.-J."/>
        </authorList>
    </citation>
    <scope>NUCLEOTIDE SEQUENCE [LARGE SCALE GENOMIC DNA]</scope>
    <source>
        <strain evidence="1 2">GRR-S6-38</strain>
    </source>
</reference>